<evidence type="ECO:0000313" key="3">
    <source>
        <dbReference type="EMBL" id="KAK7253117.1"/>
    </source>
</evidence>
<keyword evidence="2" id="KW-0812">Transmembrane</keyword>
<feature type="compositionally biased region" description="Basic and acidic residues" evidence="1">
    <location>
        <begin position="258"/>
        <end position="286"/>
    </location>
</feature>
<reference evidence="3 4" key="1">
    <citation type="submission" date="2024-01" db="EMBL/GenBank/DDBJ databases">
        <title>The genomes of 5 underutilized Papilionoideae crops provide insights into root nodulation and disease resistanc.</title>
        <authorList>
            <person name="Yuan L."/>
        </authorList>
    </citation>
    <scope>NUCLEOTIDE SEQUENCE [LARGE SCALE GENOMIC DNA]</scope>
    <source>
        <strain evidence="3">ZHUSHIDOU_FW_LH</strain>
        <tissue evidence="3">Leaf</tissue>
    </source>
</reference>
<feature type="transmembrane region" description="Helical" evidence="2">
    <location>
        <begin position="111"/>
        <end position="133"/>
    </location>
</feature>
<feature type="compositionally biased region" description="Polar residues" evidence="1">
    <location>
        <begin position="227"/>
        <end position="238"/>
    </location>
</feature>
<accession>A0AAN9HV80</accession>
<dbReference type="AlphaFoldDB" id="A0AAN9HV80"/>
<dbReference type="Proteomes" id="UP001372338">
    <property type="component" value="Unassembled WGS sequence"/>
</dbReference>
<evidence type="ECO:0000313" key="4">
    <source>
        <dbReference type="Proteomes" id="UP001372338"/>
    </source>
</evidence>
<dbReference type="PANTHER" id="PTHR36804:SF1">
    <property type="entry name" value="OS04G0585600 PROTEIN"/>
    <property type="match status" value="1"/>
</dbReference>
<comment type="caution">
    <text evidence="3">The sequence shown here is derived from an EMBL/GenBank/DDBJ whole genome shotgun (WGS) entry which is preliminary data.</text>
</comment>
<feature type="compositionally biased region" description="Low complexity" evidence="1">
    <location>
        <begin position="31"/>
        <end position="42"/>
    </location>
</feature>
<feature type="region of interest" description="Disordered" evidence="1">
    <location>
        <begin position="227"/>
        <end position="286"/>
    </location>
</feature>
<protein>
    <submittedName>
        <fullName evidence="3">Uncharacterized protein</fullName>
    </submittedName>
</protein>
<keyword evidence="4" id="KW-1185">Reference proteome</keyword>
<evidence type="ECO:0000256" key="1">
    <source>
        <dbReference type="SAM" id="MobiDB-lite"/>
    </source>
</evidence>
<feature type="compositionally biased region" description="Basic and acidic residues" evidence="1">
    <location>
        <begin position="239"/>
        <end position="250"/>
    </location>
</feature>
<keyword evidence="2" id="KW-1133">Transmembrane helix</keyword>
<organism evidence="3 4">
    <name type="scientific">Crotalaria pallida</name>
    <name type="common">Smooth rattlebox</name>
    <name type="synonym">Crotalaria striata</name>
    <dbReference type="NCBI Taxonomy" id="3830"/>
    <lineage>
        <taxon>Eukaryota</taxon>
        <taxon>Viridiplantae</taxon>
        <taxon>Streptophyta</taxon>
        <taxon>Embryophyta</taxon>
        <taxon>Tracheophyta</taxon>
        <taxon>Spermatophyta</taxon>
        <taxon>Magnoliopsida</taxon>
        <taxon>eudicotyledons</taxon>
        <taxon>Gunneridae</taxon>
        <taxon>Pentapetalae</taxon>
        <taxon>rosids</taxon>
        <taxon>fabids</taxon>
        <taxon>Fabales</taxon>
        <taxon>Fabaceae</taxon>
        <taxon>Papilionoideae</taxon>
        <taxon>50 kb inversion clade</taxon>
        <taxon>genistoids sensu lato</taxon>
        <taxon>core genistoids</taxon>
        <taxon>Crotalarieae</taxon>
        <taxon>Crotalaria</taxon>
    </lineage>
</organism>
<keyword evidence="2" id="KW-0472">Membrane</keyword>
<dbReference type="EMBL" id="JAYWIO010000007">
    <property type="protein sequence ID" value="KAK7253117.1"/>
    <property type="molecule type" value="Genomic_DNA"/>
</dbReference>
<proteinExistence type="predicted"/>
<evidence type="ECO:0000256" key="2">
    <source>
        <dbReference type="SAM" id="Phobius"/>
    </source>
</evidence>
<name>A0AAN9HV80_CROPI</name>
<gene>
    <name evidence="3" type="ORF">RIF29_37556</name>
</gene>
<feature type="region of interest" description="Disordered" evidence="1">
    <location>
        <begin position="15"/>
        <end position="43"/>
    </location>
</feature>
<dbReference type="PANTHER" id="PTHR36804">
    <property type="entry name" value="OSJNBA0013K16.11 PROTEIN"/>
    <property type="match status" value="1"/>
</dbReference>
<sequence length="286" mass="32481">MMTSSSSNTILLFFSSSSSSSSPSPPPPFKLKPSSSSSSFPTNQTPHLKLRYHNNNNNNRQSFCCKAVFSDDAPFAAAIAACMLTSLVFPIPSPNHHDDDDITDSTTDTRLAVMGILSFVPYFNWLSWVFAWLDTGNRRYALYSLVYLLPYLRTNLSLSPEESWLPIASILFCIVHIQQSGLAKSLRPTVLKSYIVLVSIKRFTWQLEASIRNGDIQGFQLFRSQQSSRKKANLNQRQEMFDEGSKKDNKNLPSAQELSRDIGDWEDSQRPLRQRLDDDDEDRNKH</sequence>